<organism evidence="1 2">
    <name type="scientific">Paxillus rubicundulus Ve08.2h10</name>
    <dbReference type="NCBI Taxonomy" id="930991"/>
    <lineage>
        <taxon>Eukaryota</taxon>
        <taxon>Fungi</taxon>
        <taxon>Dikarya</taxon>
        <taxon>Basidiomycota</taxon>
        <taxon>Agaricomycotina</taxon>
        <taxon>Agaricomycetes</taxon>
        <taxon>Agaricomycetidae</taxon>
        <taxon>Boletales</taxon>
        <taxon>Paxilineae</taxon>
        <taxon>Paxillaceae</taxon>
        <taxon>Paxillus</taxon>
    </lineage>
</organism>
<reference evidence="2" key="2">
    <citation type="submission" date="2015-01" db="EMBL/GenBank/DDBJ databases">
        <title>Evolutionary Origins and Diversification of the Mycorrhizal Mutualists.</title>
        <authorList>
            <consortium name="DOE Joint Genome Institute"/>
            <consortium name="Mycorrhizal Genomics Consortium"/>
            <person name="Kohler A."/>
            <person name="Kuo A."/>
            <person name="Nagy L.G."/>
            <person name="Floudas D."/>
            <person name="Copeland A."/>
            <person name="Barry K.W."/>
            <person name="Cichocki N."/>
            <person name="Veneault-Fourrey C."/>
            <person name="LaButti K."/>
            <person name="Lindquist E.A."/>
            <person name="Lipzen A."/>
            <person name="Lundell T."/>
            <person name="Morin E."/>
            <person name="Murat C."/>
            <person name="Riley R."/>
            <person name="Ohm R."/>
            <person name="Sun H."/>
            <person name="Tunlid A."/>
            <person name="Henrissat B."/>
            <person name="Grigoriev I.V."/>
            <person name="Hibbett D.S."/>
            <person name="Martin F."/>
        </authorList>
    </citation>
    <scope>NUCLEOTIDE SEQUENCE [LARGE SCALE GENOMIC DNA]</scope>
    <source>
        <strain evidence="2">Ve08.2h10</strain>
    </source>
</reference>
<dbReference type="STRING" id="930991.A0A0D0DF15"/>
<dbReference type="Proteomes" id="UP000054538">
    <property type="component" value="Unassembled WGS sequence"/>
</dbReference>
<dbReference type="HOGENOM" id="CLU_2549230_0_0_1"/>
<evidence type="ECO:0000313" key="1">
    <source>
        <dbReference type="EMBL" id="KIK76225.1"/>
    </source>
</evidence>
<name>A0A0D0DF15_9AGAM</name>
<proteinExistence type="predicted"/>
<keyword evidence="2" id="KW-1185">Reference proteome</keyword>
<dbReference type="InParanoid" id="A0A0D0DF15"/>
<evidence type="ECO:0000313" key="2">
    <source>
        <dbReference type="Proteomes" id="UP000054538"/>
    </source>
</evidence>
<feature type="non-terminal residue" evidence="1">
    <location>
        <position position="1"/>
    </location>
</feature>
<dbReference type="OrthoDB" id="2986975at2759"/>
<dbReference type="EMBL" id="KN827604">
    <property type="protein sequence ID" value="KIK76225.1"/>
    <property type="molecule type" value="Genomic_DNA"/>
</dbReference>
<dbReference type="AlphaFoldDB" id="A0A0D0DF15"/>
<gene>
    <name evidence="1" type="ORF">PAXRUDRAFT_78335</name>
</gene>
<reference evidence="1 2" key="1">
    <citation type="submission" date="2014-04" db="EMBL/GenBank/DDBJ databases">
        <authorList>
            <consortium name="DOE Joint Genome Institute"/>
            <person name="Kuo A."/>
            <person name="Kohler A."/>
            <person name="Jargeat P."/>
            <person name="Nagy L.G."/>
            <person name="Floudas D."/>
            <person name="Copeland A."/>
            <person name="Barry K.W."/>
            <person name="Cichocki N."/>
            <person name="Veneault-Fourrey C."/>
            <person name="LaButti K."/>
            <person name="Lindquist E.A."/>
            <person name="Lipzen A."/>
            <person name="Lundell T."/>
            <person name="Morin E."/>
            <person name="Murat C."/>
            <person name="Sun H."/>
            <person name="Tunlid A."/>
            <person name="Henrissat B."/>
            <person name="Grigoriev I.V."/>
            <person name="Hibbett D.S."/>
            <person name="Martin F."/>
            <person name="Nordberg H.P."/>
            <person name="Cantor M.N."/>
            <person name="Hua S.X."/>
        </authorList>
    </citation>
    <scope>NUCLEOTIDE SEQUENCE [LARGE SCALE GENOMIC DNA]</scope>
    <source>
        <strain evidence="1 2">Ve08.2h10</strain>
    </source>
</reference>
<feature type="non-terminal residue" evidence="1">
    <location>
        <position position="83"/>
    </location>
</feature>
<accession>A0A0D0DF15</accession>
<sequence length="83" mass="9422">VFITPCHSVRRHWNSQMSQVVCSYNNTPIFRCKAFDTICQQPLTIGERIAVITKPIKRQGKANERGGLLNMVELAIGMQMMIT</sequence>
<protein>
    <submittedName>
        <fullName evidence="1">Uncharacterized protein</fullName>
    </submittedName>
</protein>